<comment type="caution">
    <text evidence="1">The sequence shown here is derived from an EMBL/GenBank/DDBJ whole genome shotgun (WGS) entry which is preliminary data.</text>
</comment>
<organism evidence="1 2">
    <name type="scientific">Prymnesium parvum</name>
    <name type="common">Toxic golden alga</name>
    <dbReference type="NCBI Taxonomy" id="97485"/>
    <lineage>
        <taxon>Eukaryota</taxon>
        <taxon>Haptista</taxon>
        <taxon>Haptophyta</taxon>
        <taxon>Prymnesiophyceae</taxon>
        <taxon>Prymnesiales</taxon>
        <taxon>Prymnesiaceae</taxon>
        <taxon>Prymnesium</taxon>
    </lineage>
</organism>
<dbReference type="SUPFAM" id="SSF52096">
    <property type="entry name" value="ClpP/crotonase"/>
    <property type="match status" value="1"/>
</dbReference>
<evidence type="ECO:0000313" key="1">
    <source>
        <dbReference type="EMBL" id="KAL1523254.1"/>
    </source>
</evidence>
<dbReference type="Proteomes" id="UP001515480">
    <property type="component" value="Unassembled WGS sequence"/>
</dbReference>
<dbReference type="Pfam" id="PF00378">
    <property type="entry name" value="ECH_1"/>
    <property type="match status" value="1"/>
</dbReference>
<dbReference type="GO" id="GO:0005777">
    <property type="term" value="C:peroxisome"/>
    <property type="evidence" value="ECO:0007669"/>
    <property type="project" value="TreeGrafter"/>
</dbReference>
<dbReference type="InterPro" id="IPR029045">
    <property type="entry name" value="ClpP/crotonase-like_dom_sf"/>
</dbReference>
<sequence>MADLLPAGHDGVTLSCDESGVLTLSLDRGENRVDKAMVDALTAALTIVESRPHPKALLVTSGGEKFFMNGLDLQWMSEHAEQAISVLEGFWRLLARLLTLDCHTVAAVNGHAFGAGVFLALACDWRLMRTRRGFLCFPELNLGMRLSKGFAELSKAKLAPATLREAVLTGKRYGSAAALAAGLIDGECAIEELHAEATRCCISMLPGSLKLARFDPTALHTMKVELYTDAFRALSSGLTQADPMSRL</sequence>
<proteinExistence type="predicted"/>
<dbReference type="EMBL" id="JBGBPQ010000006">
    <property type="protein sequence ID" value="KAL1523254.1"/>
    <property type="molecule type" value="Genomic_DNA"/>
</dbReference>
<dbReference type="Gene3D" id="3.90.226.10">
    <property type="entry name" value="2-enoyl-CoA Hydratase, Chain A, domain 1"/>
    <property type="match status" value="1"/>
</dbReference>
<evidence type="ECO:0008006" key="3">
    <source>
        <dbReference type="Google" id="ProtNLM"/>
    </source>
</evidence>
<dbReference type="AlphaFoldDB" id="A0AB34JRL1"/>
<dbReference type="GO" id="GO:0004165">
    <property type="term" value="F:delta(3)-delta(2)-enoyl-CoA isomerase activity"/>
    <property type="evidence" value="ECO:0007669"/>
    <property type="project" value="TreeGrafter"/>
</dbReference>
<dbReference type="PANTHER" id="PTHR11941">
    <property type="entry name" value="ENOYL-COA HYDRATASE-RELATED"/>
    <property type="match status" value="1"/>
</dbReference>
<dbReference type="PANTHER" id="PTHR11941:SF75">
    <property type="entry name" value="ENOYL-COA HYDRATASE_ISOMERASE FAMILY PROTEIN"/>
    <property type="match status" value="1"/>
</dbReference>
<dbReference type="InterPro" id="IPR001753">
    <property type="entry name" value="Enoyl-CoA_hydra/iso"/>
</dbReference>
<reference evidence="1 2" key="1">
    <citation type="journal article" date="2024" name="Science">
        <title>Giant polyketide synthase enzymes in the biosynthesis of giant marine polyether toxins.</title>
        <authorList>
            <person name="Fallon T.R."/>
            <person name="Shende V.V."/>
            <person name="Wierzbicki I.H."/>
            <person name="Pendleton A.L."/>
            <person name="Watervoot N.F."/>
            <person name="Auber R.P."/>
            <person name="Gonzalez D.J."/>
            <person name="Wisecaver J.H."/>
            <person name="Moore B.S."/>
        </authorList>
    </citation>
    <scope>NUCLEOTIDE SEQUENCE [LARGE SCALE GENOMIC DNA]</scope>
    <source>
        <strain evidence="1 2">12B1</strain>
    </source>
</reference>
<name>A0AB34JRL1_PRYPA</name>
<dbReference type="GO" id="GO:0006635">
    <property type="term" value="P:fatty acid beta-oxidation"/>
    <property type="evidence" value="ECO:0007669"/>
    <property type="project" value="TreeGrafter"/>
</dbReference>
<protein>
    <recommendedName>
        <fullName evidence="3">Enoyl-CoA hydratase/isomerase family protein</fullName>
    </recommendedName>
</protein>
<accession>A0AB34JRL1</accession>
<evidence type="ECO:0000313" key="2">
    <source>
        <dbReference type="Proteomes" id="UP001515480"/>
    </source>
</evidence>
<dbReference type="CDD" id="cd06558">
    <property type="entry name" value="crotonase-like"/>
    <property type="match status" value="1"/>
</dbReference>
<keyword evidence="2" id="KW-1185">Reference proteome</keyword>
<gene>
    <name evidence="1" type="ORF">AB1Y20_018204</name>
</gene>